<dbReference type="HAMAP" id="MF_01398">
    <property type="entry name" value="ATP_synth_b_bprime"/>
    <property type="match status" value="1"/>
</dbReference>
<evidence type="ECO:0000256" key="14">
    <source>
        <dbReference type="RuleBase" id="RU003848"/>
    </source>
</evidence>
<dbReference type="InterPro" id="IPR050059">
    <property type="entry name" value="ATP_synthase_B_chain"/>
</dbReference>
<dbReference type="CDD" id="cd06503">
    <property type="entry name" value="ATP-synt_Fo_b"/>
    <property type="match status" value="1"/>
</dbReference>
<comment type="subunit">
    <text evidence="13">F-type ATPases have 2 components, F(1) - the catalytic core - and F(0) - the membrane proton channel. F(1) has five subunits: alpha(3), beta(3), gamma(1), delta(1), epsilon(1). F(0) has three main subunits: a(1), b(2) and c(10-14). The alpha and beta chains form an alternating ring which encloses part of the gamma chain. F(1) is attached to F(0) by a central stalk formed by the gamma and epsilon chains, while a peripheral stalk is formed by the delta and b chains.</text>
</comment>
<keyword evidence="6 13" id="KW-1133">Transmembrane helix</keyword>
<evidence type="ECO:0000256" key="16">
    <source>
        <dbReference type="SAM" id="MobiDB-lite"/>
    </source>
</evidence>
<name>A0ABN4XII8_9RHOB</name>
<accession>A0ABN4XII8</accession>
<dbReference type="NCBIfam" id="NF009988">
    <property type="entry name" value="PRK13454.1"/>
    <property type="match status" value="1"/>
</dbReference>
<dbReference type="RefSeq" id="WP_075773900.1">
    <property type="nucleotide sequence ID" value="NZ_CP019437.1"/>
</dbReference>
<evidence type="ECO:0000256" key="15">
    <source>
        <dbReference type="SAM" id="Coils"/>
    </source>
</evidence>
<evidence type="ECO:0000256" key="7">
    <source>
        <dbReference type="ARBA" id="ARBA00023065"/>
    </source>
</evidence>
<evidence type="ECO:0000313" key="18">
    <source>
        <dbReference type="Proteomes" id="UP000185622"/>
    </source>
</evidence>
<evidence type="ECO:0000256" key="3">
    <source>
        <dbReference type="ARBA" id="ARBA00022547"/>
    </source>
</evidence>
<keyword evidence="4 13" id="KW-0812">Transmembrane</keyword>
<comment type="similarity">
    <text evidence="1 13 14">Belongs to the ATPase B chain family.</text>
</comment>
<evidence type="ECO:0000256" key="5">
    <source>
        <dbReference type="ARBA" id="ARBA00022781"/>
    </source>
</evidence>
<comment type="function">
    <text evidence="11">Component of the F(0) channel, it forms part of the peripheral stalk, linking F(1) to F(0). The b'-subunit is a diverged and duplicated form of b found in plants and photosynthetic bacteria.</text>
</comment>
<keyword evidence="7 13" id="KW-0406">Ion transport</keyword>
<evidence type="ECO:0000313" key="17">
    <source>
        <dbReference type="EMBL" id="AQS49398.1"/>
    </source>
</evidence>
<gene>
    <name evidence="13" type="primary">atpF</name>
    <name evidence="17" type="ORF">BMG03_17570</name>
</gene>
<dbReference type="Pfam" id="PF00430">
    <property type="entry name" value="ATP-synt_B"/>
    <property type="match status" value="1"/>
</dbReference>
<keyword evidence="5 13" id="KW-0375">Hydrogen ion transport</keyword>
<protein>
    <recommendedName>
        <fullName evidence="13">ATP synthase subunit b</fullName>
    </recommendedName>
    <alternativeName>
        <fullName evidence="13">ATP synthase F(0) sector subunit b</fullName>
    </alternativeName>
    <alternativeName>
        <fullName evidence="13">ATPase subunit I</fullName>
    </alternativeName>
    <alternativeName>
        <fullName evidence="13">F-type ATPase subunit b</fullName>
        <shortName evidence="13">F-ATPase subunit b</shortName>
    </alternativeName>
</protein>
<evidence type="ECO:0000256" key="8">
    <source>
        <dbReference type="ARBA" id="ARBA00023136"/>
    </source>
</evidence>
<organism evidence="17 18">
    <name type="scientific">Thioclava nitratireducens</name>
    <dbReference type="NCBI Taxonomy" id="1915078"/>
    <lineage>
        <taxon>Bacteria</taxon>
        <taxon>Pseudomonadati</taxon>
        <taxon>Pseudomonadota</taxon>
        <taxon>Alphaproteobacteria</taxon>
        <taxon>Rhodobacterales</taxon>
        <taxon>Paracoccaceae</taxon>
        <taxon>Thioclava</taxon>
    </lineage>
</organism>
<evidence type="ECO:0000256" key="2">
    <source>
        <dbReference type="ARBA" id="ARBA00022448"/>
    </source>
</evidence>
<dbReference type="Gene3D" id="6.10.250.1580">
    <property type="match status" value="1"/>
</dbReference>
<comment type="function">
    <text evidence="10 13">F(1)F(0) ATP synthase produces ATP from ADP in the presence of a proton or sodium gradient. F-type ATPases consist of two structural domains, F(1) containing the extramembraneous catalytic core and F(0) containing the membrane proton channel, linked together by a central stalk and a peripheral stalk. During catalysis, ATP synthesis in the catalytic domain of F(1) is coupled via a rotary mechanism of the central stalk subunits to proton translocation.</text>
</comment>
<feature type="compositionally biased region" description="Low complexity" evidence="16">
    <location>
        <begin position="9"/>
        <end position="21"/>
    </location>
</feature>
<sequence length="187" mass="19425">MASETQNTAHAAADAAQGAAHSAQQGGMPQLDFSSYPNQIFWLLVALVAIYWLLTRIALPRIEAVLADRQGTIAGDIAAAEDFKRKAEEAEAAYEKALAEARAQAQKIAGETKAEIQKDLDAAIAKADAEIAARSAESEARIAEIRDGALAAVDQVAKDTAGEIVAALGGNSDAAAVNAAVEQRLKG</sequence>
<dbReference type="PANTHER" id="PTHR33445">
    <property type="entry name" value="ATP SYNTHASE SUBUNIT B', CHLOROPLASTIC"/>
    <property type="match status" value="1"/>
</dbReference>
<keyword evidence="2 13" id="KW-0813">Transport</keyword>
<evidence type="ECO:0000256" key="12">
    <source>
        <dbReference type="ARBA" id="ARBA00037847"/>
    </source>
</evidence>
<keyword evidence="3 13" id="KW-0138">CF(0)</keyword>
<keyword evidence="8 13" id="KW-0472">Membrane</keyword>
<keyword evidence="9 13" id="KW-0066">ATP synthesis</keyword>
<dbReference type="InterPro" id="IPR002146">
    <property type="entry name" value="ATP_synth_b/b'su_bac/chlpt"/>
</dbReference>
<keyword evidence="18" id="KW-1185">Reference proteome</keyword>
<keyword evidence="15" id="KW-0175">Coiled coil</keyword>
<feature type="transmembrane region" description="Helical" evidence="13">
    <location>
        <begin position="40"/>
        <end position="59"/>
    </location>
</feature>
<feature type="coiled-coil region" evidence="15">
    <location>
        <begin position="80"/>
        <end position="146"/>
    </location>
</feature>
<feature type="region of interest" description="Disordered" evidence="16">
    <location>
        <begin position="1"/>
        <end position="21"/>
    </location>
</feature>
<comment type="subcellular location">
    <subcellularLocation>
        <location evidence="13">Cell membrane</location>
        <topology evidence="13">Single-pass membrane protein</topology>
    </subcellularLocation>
    <subcellularLocation>
        <location evidence="12">Endomembrane system</location>
        <topology evidence="12">Single-pass membrane protein</topology>
    </subcellularLocation>
</comment>
<evidence type="ECO:0000256" key="4">
    <source>
        <dbReference type="ARBA" id="ARBA00022692"/>
    </source>
</evidence>
<dbReference type="PANTHER" id="PTHR33445:SF1">
    <property type="entry name" value="ATP SYNTHASE SUBUNIT B"/>
    <property type="match status" value="1"/>
</dbReference>
<dbReference type="EMBL" id="CP019437">
    <property type="protein sequence ID" value="AQS49398.1"/>
    <property type="molecule type" value="Genomic_DNA"/>
</dbReference>
<reference evidence="17 18" key="1">
    <citation type="submission" date="2017-01" db="EMBL/GenBank/DDBJ databases">
        <title>The complete genome sequence of a sulfur-oxidizing marine bacterium Thioclava sp. 25B10_4T.</title>
        <authorList>
            <person name="Liu Y."/>
            <person name="Lai Q."/>
            <person name="Shao Z."/>
        </authorList>
    </citation>
    <scope>NUCLEOTIDE SEQUENCE [LARGE SCALE GENOMIC DNA]</scope>
    <source>
        <strain evidence="17 18">25B10_4</strain>
    </source>
</reference>
<evidence type="ECO:0000256" key="1">
    <source>
        <dbReference type="ARBA" id="ARBA00005513"/>
    </source>
</evidence>
<evidence type="ECO:0000256" key="13">
    <source>
        <dbReference type="HAMAP-Rule" id="MF_01398"/>
    </source>
</evidence>
<evidence type="ECO:0000256" key="9">
    <source>
        <dbReference type="ARBA" id="ARBA00023310"/>
    </source>
</evidence>
<proteinExistence type="inferred from homology"/>
<evidence type="ECO:0000256" key="10">
    <source>
        <dbReference type="ARBA" id="ARBA00025198"/>
    </source>
</evidence>
<keyword evidence="13" id="KW-1003">Cell membrane</keyword>
<evidence type="ECO:0000256" key="6">
    <source>
        <dbReference type="ARBA" id="ARBA00022989"/>
    </source>
</evidence>
<dbReference type="Proteomes" id="UP000185622">
    <property type="component" value="Chromosome"/>
</dbReference>
<evidence type="ECO:0000256" key="11">
    <source>
        <dbReference type="ARBA" id="ARBA00025614"/>
    </source>
</evidence>